<reference evidence="1 2" key="1">
    <citation type="journal article" date="2022" name="Plant J.">
        <title>Chromosome-level genome of Camellia lanceoleosa provides a valuable resource for understanding genome evolution and self-incompatibility.</title>
        <authorList>
            <person name="Gong W."/>
            <person name="Xiao S."/>
            <person name="Wang L."/>
            <person name="Liao Z."/>
            <person name="Chang Y."/>
            <person name="Mo W."/>
            <person name="Hu G."/>
            <person name="Li W."/>
            <person name="Zhao G."/>
            <person name="Zhu H."/>
            <person name="Hu X."/>
            <person name="Ji K."/>
            <person name="Xiang X."/>
            <person name="Song Q."/>
            <person name="Yuan D."/>
            <person name="Jin S."/>
            <person name="Zhang L."/>
        </authorList>
    </citation>
    <scope>NUCLEOTIDE SEQUENCE [LARGE SCALE GENOMIC DNA]</scope>
    <source>
        <strain evidence="1">SQ_2022a</strain>
    </source>
</reference>
<proteinExistence type="predicted"/>
<evidence type="ECO:0000313" key="1">
    <source>
        <dbReference type="EMBL" id="KAI7995826.1"/>
    </source>
</evidence>
<accession>A0ACC0G848</accession>
<sequence length="372" mass="42133">MSNPHRHSSPLPSCFHPTTTTTTTTSKHRSSTASQPISGNPNLTTSVYHTNLGLFALTWSRTLLGHSLHLHLLLHDDDSTTPTPTPTTTSLSSPSFHLHIKPFIFWNKHGSKKLNLTTASPKSIQIFWDFSKAKFGPRPEPQSGFYIAAVVSGEMTLLVGDSPNEAYSKSRATKPQRPQVLGLRREHVYGNKLYTTKATIRGKSRDISIDCRVNGDDPKLYFSVDQKRVLQVKHLKWKFRGNERIEVDGVYIQVSWDVYNWLFDDDEDGYALFMFRFEKLGFEDKEEEQDHDDDDDDEFKKLNMWSQQSCGFGFEKKKMKKGLLRTAKSSSSSSSSLSSASSCSSVMEWASVEENELKDPSGFSLLVYAWKN</sequence>
<organism evidence="1 2">
    <name type="scientific">Camellia lanceoleosa</name>
    <dbReference type="NCBI Taxonomy" id="1840588"/>
    <lineage>
        <taxon>Eukaryota</taxon>
        <taxon>Viridiplantae</taxon>
        <taxon>Streptophyta</taxon>
        <taxon>Embryophyta</taxon>
        <taxon>Tracheophyta</taxon>
        <taxon>Spermatophyta</taxon>
        <taxon>Magnoliopsida</taxon>
        <taxon>eudicotyledons</taxon>
        <taxon>Gunneridae</taxon>
        <taxon>Pentapetalae</taxon>
        <taxon>asterids</taxon>
        <taxon>Ericales</taxon>
        <taxon>Theaceae</taxon>
        <taxon>Camellia</taxon>
    </lineage>
</organism>
<name>A0ACC0G848_9ERIC</name>
<keyword evidence="2" id="KW-1185">Reference proteome</keyword>
<dbReference type="EMBL" id="CM045769">
    <property type="protein sequence ID" value="KAI7995826.1"/>
    <property type="molecule type" value="Genomic_DNA"/>
</dbReference>
<gene>
    <name evidence="1" type="ORF">LOK49_LG11G01411</name>
</gene>
<evidence type="ECO:0000313" key="2">
    <source>
        <dbReference type="Proteomes" id="UP001060215"/>
    </source>
</evidence>
<dbReference type="Proteomes" id="UP001060215">
    <property type="component" value="Chromosome 12"/>
</dbReference>
<comment type="caution">
    <text evidence="1">The sequence shown here is derived from an EMBL/GenBank/DDBJ whole genome shotgun (WGS) entry which is preliminary data.</text>
</comment>
<protein>
    <submittedName>
        <fullName evidence="1">Uncharacterized protein</fullName>
    </submittedName>
</protein>